<dbReference type="SUPFAM" id="SSF47413">
    <property type="entry name" value="lambda repressor-like DNA-binding domains"/>
    <property type="match status" value="1"/>
</dbReference>
<dbReference type="GO" id="GO:0003677">
    <property type="term" value="F:DNA binding"/>
    <property type="evidence" value="ECO:0007669"/>
    <property type="project" value="InterPro"/>
</dbReference>
<dbReference type="AlphaFoldDB" id="A0A238VWE0"/>
<evidence type="ECO:0000313" key="3">
    <source>
        <dbReference type="Proteomes" id="UP000198348"/>
    </source>
</evidence>
<dbReference type="RefSeq" id="WP_176439774.1">
    <property type="nucleotide sequence ID" value="NZ_FZNW01000004.1"/>
</dbReference>
<gene>
    <name evidence="2" type="ORF">SAMN06265360_10470</name>
</gene>
<dbReference type="InterPro" id="IPR001387">
    <property type="entry name" value="Cro/C1-type_HTH"/>
</dbReference>
<protein>
    <submittedName>
        <fullName evidence="2">Helix-turn-helix domain-containing protein</fullName>
    </submittedName>
</protein>
<sequence length="273" mass="30951">MCLVAELKRERESRGLSVQDAAEAADWDPTKLSRIENMRVGINGDDTLILCEALGVDEDKANALAKLTRESRRRGWWHSYHDVLGDFAGLLELEMDAERIREWEADVIPGALQTEEYARAVITHAHSRSTPDDVERRVDLRTERQQKLHKRHVELWFIIDEAALLRPIGGWETMATQLEQLVESARQPGITVQVLPLELSGHPSMGTPFTVLDLADGAQYVYIESITGGLYLEEPQDISMYSAVMQRLQAQALDFDRSVQTIKGRADQMRTQQ</sequence>
<proteinExistence type="predicted"/>
<dbReference type="InterPro" id="IPR010982">
    <property type="entry name" value="Lambda_DNA-bd_dom_sf"/>
</dbReference>
<dbReference type="Proteomes" id="UP000198348">
    <property type="component" value="Unassembled WGS sequence"/>
</dbReference>
<dbReference type="SMART" id="SM00530">
    <property type="entry name" value="HTH_XRE"/>
    <property type="match status" value="1"/>
</dbReference>
<reference evidence="2 3" key="1">
    <citation type="submission" date="2017-06" db="EMBL/GenBank/DDBJ databases">
        <authorList>
            <person name="Kim H.J."/>
            <person name="Triplett B.A."/>
        </authorList>
    </citation>
    <scope>NUCLEOTIDE SEQUENCE [LARGE SCALE GENOMIC DNA]</scope>
    <source>
        <strain evidence="2 3">DSM 45207</strain>
    </source>
</reference>
<dbReference type="PROSITE" id="PS50943">
    <property type="entry name" value="HTH_CROC1"/>
    <property type="match status" value="1"/>
</dbReference>
<keyword evidence="3" id="KW-1185">Reference proteome</keyword>
<dbReference type="Gene3D" id="1.10.260.40">
    <property type="entry name" value="lambda repressor-like DNA-binding domains"/>
    <property type="match status" value="1"/>
</dbReference>
<feature type="domain" description="HTH cro/C1-type" evidence="1">
    <location>
        <begin position="7"/>
        <end position="61"/>
    </location>
</feature>
<dbReference type="Pfam" id="PF19054">
    <property type="entry name" value="DUF5753"/>
    <property type="match status" value="1"/>
</dbReference>
<dbReference type="InterPro" id="IPR043917">
    <property type="entry name" value="DUF5753"/>
</dbReference>
<dbReference type="Pfam" id="PF13560">
    <property type="entry name" value="HTH_31"/>
    <property type="match status" value="1"/>
</dbReference>
<evidence type="ECO:0000259" key="1">
    <source>
        <dbReference type="PROSITE" id="PS50943"/>
    </source>
</evidence>
<dbReference type="EMBL" id="FZNW01000004">
    <property type="protein sequence ID" value="SNR37799.1"/>
    <property type="molecule type" value="Genomic_DNA"/>
</dbReference>
<organism evidence="2 3">
    <name type="scientific">Haloechinothrix alba</name>
    <dbReference type="NCBI Taxonomy" id="664784"/>
    <lineage>
        <taxon>Bacteria</taxon>
        <taxon>Bacillati</taxon>
        <taxon>Actinomycetota</taxon>
        <taxon>Actinomycetes</taxon>
        <taxon>Pseudonocardiales</taxon>
        <taxon>Pseudonocardiaceae</taxon>
        <taxon>Haloechinothrix</taxon>
    </lineage>
</organism>
<name>A0A238VWE0_9PSEU</name>
<accession>A0A238VWE0</accession>
<dbReference type="CDD" id="cd00093">
    <property type="entry name" value="HTH_XRE"/>
    <property type="match status" value="1"/>
</dbReference>
<evidence type="ECO:0000313" key="2">
    <source>
        <dbReference type="EMBL" id="SNR37799.1"/>
    </source>
</evidence>